<proteinExistence type="predicted"/>
<keyword evidence="2" id="KW-1185">Reference proteome</keyword>
<comment type="caution">
    <text evidence="1">The sequence shown here is derived from an EMBL/GenBank/DDBJ whole genome shotgun (WGS) entry which is preliminary data.</text>
</comment>
<gene>
    <name evidence="1" type="ORF">ACFQZQ_10935</name>
</gene>
<sequence>MNATISLPAPTPASAQPANVVTMPARHVHRARDFGVGYGNSSGYASDRKYVSQWAPPRFKFA</sequence>
<accession>A0ABW2YPJ3</accession>
<organism evidence="1 2">
    <name type="scientific">Lysobacter koreensis</name>
    <dbReference type="NCBI Taxonomy" id="266122"/>
    <lineage>
        <taxon>Bacteria</taxon>
        <taxon>Pseudomonadati</taxon>
        <taxon>Pseudomonadota</taxon>
        <taxon>Gammaproteobacteria</taxon>
        <taxon>Lysobacterales</taxon>
        <taxon>Lysobacteraceae</taxon>
        <taxon>Lysobacter</taxon>
    </lineage>
</organism>
<dbReference type="RefSeq" id="WP_386812825.1">
    <property type="nucleotide sequence ID" value="NZ_JBHTIH010000004.1"/>
</dbReference>
<evidence type="ECO:0000313" key="1">
    <source>
        <dbReference type="EMBL" id="MFD0739796.1"/>
    </source>
</evidence>
<dbReference type="EMBL" id="JBHTIH010000004">
    <property type="protein sequence ID" value="MFD0739796.1"/>
    <property type="molecule type" value="Genomic_DNA"/>
</dbReference>
<evidence type="ECO:0000313" key="2">
    <source>
        <dbReference type="Proteomes" id="UP001597090"/>
    </source>
</evidence>
<reference evidence="2" key="1">
    <citation type="journal article" date="2019" name="Int. J. Syst. Evol. Microbiol.">
        <title>The Global Catalogue of Microorganisms (GCM) 10K type strain sequencing project: providing services to taxonomists for standard genome sequencing and annotation.</title>
        <authorList>
            <consortium name="The Broad Institute Genomics Platform"/>
            <consortium name="The Broad Institute Genome Sequencing Center for Infectious Disease"/>
            <person name="Wu L."/>
            <person name="Ma J."/>
        </authorList>
    </citation>
    <scope>NUCLEOTIDE SEQUENCE [LARGE SCALE GENOMIC DNA]</scope>
    <source>
        <strain evidence="2">CCUG 55491</strain>
    </source>
</reference>
<dbReference type="Proteomes" id="UP001597090">
    <property type="component" value="Unassembled WGS sequence"/>
</dbReference>
<name>A0ABW2YPJ3_9GAMM</name>
<protein>
    <submittedName>
        <fullName evidence="1">Uncharacterized protein</fullName>
    </submittedName>
</protein>